<comment type="cofactor">
    <cofactor evidence="1">
        <name>FMN</name>
        <dbReference type="ChEBI" id="CHEBI:58210"/>
    </cofactor>
</comment>
<dbReference type="AlphaFoldDB" id="A0A370U702"/>
<evidence type="ECO:0000259" key="5">
    <source>
        <dbReference type="SMART" id="SM00903"/>
    </source>
</evidence>
<evidence type="ECO:0000256" key="4">
    <source>
        <dbReference type="ARBA" id="ARBA00038054"/>
    </source>
</evidence>
<dbReference type="PANTHER" id="PTHR33798">
    <property type="entry name" value="FLAVOPROTEIN OXYGENASE"/>
    <property type="match status" value="1"/>
</dbReference>
<proteinExistence type="inferred from homology"/>
<evidence type="ECO:0000256" key="3">
    <source>
        <dbReference type="ARBA" id="ARBA00022643"/>
    </source>
</evidence>
<dbReference type="InterPro" id="IPR002563">
    <property type="entry name" value="Flavin_Rdtase-like_dom"/>
</dbReference>
<feature type="domain" description="Flavin reductase like" evidence="5">
    <location>
        <begin position="19"/>
        <end position="174"/>
    </location>
</feature>
<keyword evidence="3" id="KW-0288">FMN</keyword>
<dbReference type="EMBL" id="QKRA01000007">
    <property type="protein sequence ID" value="RDL43564.1"/>
    <property type="molecule type" value="Genomic_DNA"/>
</dbReference>
<protein>
    <submittedName>
        <fullName evidence="6">Flavin reductase family protein</fullName>
    </submittedName>
</protein>
<dbReference type="GO" id="GO:0016646">
    <property type="term" value="F:oxidoreductase activity, acting on the CH-NH group of donors, NAD or NADP as acceptor"/>
    <property type="evidence" value="ECO:0007669"/>
    <property type="project" value="UniProtKB-ARBA"/>
</dbReference>
<evidence type="ECO:0000256" key="2">
    <source>
        <dbReference type="ARBA" id="ARBA00022630"/>
    </source>
</evidence>
<dbReference type="InterPro" id="IPR012349">
    <property type="entry name" value="Split_barrel_FMN-bd"/>
</dbReference>
<dbReference type="Gene3D" id="2.30.110.10">
    <property type="entry name" value="Electron Transport, Fmn-binding Protein, Chain A"/>
    <property type="match status" value="1"/>
</dbReference>
<dbReference type="Pfam" id="PF01613">
    <property type="entry name" value="Flavin_Reduct"/>
    <property type="match status" value="1"/>
</dbReference>
<dbReference type="Proteomes" id="UP000254326">
    <property type="component" value="Unassembled WGS sequence"/>
</dbReference>
<dbReference type="OrthoDB" id="9794638at2"/>
<dbReference type="RefSeq" id="WP_115468891.1">
    <property type="nucleotide sequence ID" value="NZ_QKRA01000007.1"/>
</dbReference>
<evidence type="ECO:0000313" key="6">
    <source>
        <dbReference type="EMBL" id="RDL43564.1"/>
    </source>
</evidence>
<dbReference type="PANTHER" id="PTHR33798:SF5">
    <property type="entry name" value="FLAVIN REDUCTASE LIKE DOMAIN-CONTAINING PROTEIN"/>
    <property type="match status" value="1"/>
</dbReference>
<comment type="similarity">
    <text evidence="4">Belongs to the flavoredoxin family.</text>
</comment>
<organism evidence="6 7">
    <name type="scientific">Marinomonas piezotolerans</name>
    <dbReference type="NCBI Taxonomy" id="2213058"/>
    <lineage>
        <taxon>Bacteria</taxon>
        <taxon>Pseudomonadati</taxon>
        <taxon>Pseudomonadota</taxon>
        <taxon>Gammaproteobacteria</taxon>
        <taxon>Oceanospirillales</taxon>
        <taxon>Oceanospirillaceae</taxon>
        <taxon>Marinomonas</taxon>
    </lineage>
</organism>
<dbReference type="GO" id="GO:0010181">
    <property type="term" value="F:FMN binding"/>
    <property type="evidence" value="ECO:0007669"/>
    <property type="project" value="InterPro"/>
</dbReference>
<evidence type="ECO:0000313" key="7">
    <source>
        <dbReference type="Proteomes" id="UP000254326"/>
    </source>
</evidence>
<dbReference type="SUPFAM" id="SSF50475">
    <property type="entry name" value="FMN-binding split barrel"/>
    <property type="match status" value="1"/>
</dbReference>
<reference evidence="6 7" key="1">
    <citation type="submission" date="2018-06" db="EMBL/GenBank/DDBJ databases">
        <title>Marinomonas sp. YLB-05 draft genome sequence.</title>
        <authorList>
            <person name="Yu L."/>
            <person name="Tang X."/>
        </authorList>
    </citation>
    <scope>NUCLEOTIDE SEQUENCE [LARGE SCALE GENOMIC DNA]</scope>
    <source>
        <strain evidence="6 7">YLB-05</strain>
    </source>
</reference>
<sequence length="200" mass="21856">MDIKATELNTQSMYRLLVGGVTPRPIAWISTLSADGVQNLAPYSFFSVASVNPPVLSFTQVTPQTGKDKDTLRNIIATQECVVNIVTSEQLEVMNATCANLDSDVSEFVSVGVEHQPSYSVAPWSVTKAPVRYECRLREVIRITEKPGGGCLVLLDVIHVVVDDRLIEGGQIDQSLLDSVGKMGGDYYCSTDHLRALKRP</sequence>
<name>A0A370U702_9GAMM</name>
<keyword evidence="2" id="KW-0285">Flavoprotein</keyword>
<dbReference type="SMART" id="SM00903">
    <property type="entry name" value="Flavin_Reduct"/>
    <property type="match status" value="1"/>
</dbReference>
<comment type="caution">
    <text evidence="6">The sequence shown here is derived from an EMBL/GenBank/DDBJ whole genome shotgun (WGS) entry which is preliminary data.</text>
</comment>
<keyword evidence="7" id="KW-1185">Reference proteome</keyword>
<gene>
    <name evidence="6" type="ORF">DN730_14625</name>
</gene>
<accession>A0A370U702</accession>
<evidence type="ECO:0000256" key="1">
    <source>
        <dbReference type="ARBA" id="ARBA00001917"/>
    </source>
</evidence>